<sequence length="119" mass="13439">RILQTACEDVKKKTKYDSKATQDIICKEFHAWFNNHIPYDWQLDVAEALVLRLDCLVIAGTGAGKTMPFIMPLFAEPSKHVLIISLLNTLEEDQARRFNEMGLCAVAVNGETYSDALHK</sequence>
<name>A0A0D0DSC2_9AGAM</name>
<dbReference type="GO" id="GO:0005524">
    <property type="term" value="F:ATP binding"/>
    <property type="evidence" value="ECO:0007669"/>
    <property type="project" value="InterPro"/>
</dbReference>
<dbReference type="HOGENOM" id="CLU_001103_19_5_1"/>
<gene>
    <name evidence="2" type="ORF">PAXRUDRAFT_67717</name>
</gene>
<proteinExistence type="predicted"/>
<dbReference type="SUPFAM" id="SSF52540">
    <property type="entry name" value="P-loop containing nucleoside triphosphate hydrolases"/>
    <property type="match status" value="1"/>
</dbReference>
<reference evidence="3" key="2">
    <citation type="submission" date="2015-01" db="EMBL/GenBank/DDBJ databases">
        <title>Evolutionary Origins and Diversification of the Mycorrhizal Mutualists.</title>
        <authorList>
            <consortium name="DOE Joint Genome Institute"/>
            <consortium name="Mycorrhizal Genomics Consortium"/>
            <person name="Kohler A."/>
            <person name="Kuo A."/>
            <person name="Nagy L.G."/>
            <person name="Floudas D."/>
            <person name="Copeland A."/>
            <person name="Barry K.W."/>
            <person name="Cichocki N."/>
            <person name="Veneault-Fourrey C."/>
            <person name="LaButti K."/>
            <person name="Lindquist E.A."/>
            <person name="Lipzen A."/>
            <person name="Lundell T."/>
            <person name="Morin E."/>
            <person name="Murat C."/>
            <person name="Riley R."/>
            <person name="Ohm R."/>
            <person name="Sun H."/>
            <person name="Tunlid A."/>
            <person name="Henrissat B."/>
            <person name="Grigoriev I.V."/>
            <person name="Hibbett D.S."/>
            <person name="Martin F."/>
        </authorList>
    </citation>
    <scope>NUCLEOTIDE SEQUENCE [LARGE SCALE GENOMIC DNA]</scope>
    <source>
        <strain evidence="3">Ve08.2h10</strain>
    </source>
</reference>
<organism evidence="2 3">
    <name type="scientific">Paxillus rubicundulus Ve08.2h10</name>
    <dbReference type="NCBI Taxonomy" id="930991"/>
    <lineage>
        <taxon>Eukaryota</taxon>
        <taxon>Fungi</taxon>
        <taxon>Dikarya</taxon>
        <taxon>Basidiomycota</taxon>
        <taxon>Agaricomycotina</taxon>
        <taxon>Agaricomycetes</taxon>
        <taxon>Agaricomycetidae</taxon>
        <taxon>Boletales</taxon>
        <taxon>Paxilineae</taxon>
        <taxon>Paxillaceae</taxon>
        <taxon>Paxillus</taxon>
    </lineage>
</organism>
<protein>
    <submittedName>
        <fullName evidence="2">Unplaced genomic scaffold scaffold_629, whole genome shotgun sequence</fullName>
    </submittedName>
</protein>
<feature type="domain" description="DEAD/DEAH-box helicase" evidence="1">
    <location>
        <begin position="42"/>
        <end position="105"/>
    </location>
</feature>
<dbReference type="Gene3D" id="3.40.50.300">
    <property type="entry name" value="P-loop containing nucleotide triphosphate hydrolases"/>
    <property type="match status" value="1"/>
</dbReference>
<accession>A0A0D0DSC2</accession>
<evidence type="ECO:0000313" key="2">
    <source>
        <dbReference type="EMBL" id="KIK90936.1"/>
    </source>
</evidence>
<dbReference type="OrthoDB" id="2499463at2759"/>
<reference evidence="2 3" key="1">
    <citation type="submission" date="2014-04" db="EMBL/GenBank/DDBJ databases">
        <authorList>
            <consortium name="DOE Joint Genome Institute"/>
            <person name="Kuo A."/>
            <person name="Kohler A."/>
            <person name="Jargeat P."/>
            <person name="Nagy L.G."/>
            <person name="Floudas D."/>
            <person name="Copeland A."/>
            <person name="Barry K.W."/>
            <person name="Cichocki N."/>
            <person name="Veneault-Fourrey C."/>
            <person name="LaButti K."/>
            <person name="Lindquist E.A."/>
            <person name="Lipzen A."/>
            <person name="Lundell T."/>
            <person name="Morin E."/>
            <person name="Murat C."/>
            <person name="Sun H."/>
            <person name="Tunlid A."/>
            <person name="Henrissat B."/>
            <person name="Grigoriev I.V."/>
            <person name="Hibbett D.S."/>
            <person name="Martin F."/>
            <person name="Nordberg H.P."/>
            <person name="Cantor M.N."/>
            <person name="Hua S.X."/>
        </authorList>
    </citation>
    <scope>NUCLEOTIDE SEQUENCE [LARGE SCALE GENOMIC DNA]</scope>
    <source>
        <strain evidence="2 3">Ve08.2h10</strain>
    </source>
</reference>
<dbReference type="InParanoid" id="A0A0D0DSC2"/>
<evidence type="ECO:0000313" key="3">
    <source>
        <dbReference type="Proteomes" id="UP000054538"/>
    </source>
</evidence>
<feature type="non-terminal residue" evidence="2">
    <location>
        <position position="119"/>
    </location>
</feature>
<dbReference type="InterPro" id="IPR011545">
    <property type="entry name" value="DEAD/DEAH_box_helicase_dom"/>
</dbReference>
<dbReference type="Pfam" id="PF00270">
    <property type="entry name" value="DEAD"/>
    <property type="match status" value="1"/>
</dbReference>
<evidence type="ECO:0000259" key="1">
    <source>
        <dbReference type="Pfam" id="PF00270"/>
    </source>
</evidence>
<dbReference type="GO" id="GO:0003676">
    <property type="term" value="F:nucleic acid binding"/>
    <property type="evidence" value="ECO:0007669"/>
    <property type="project" value="InterPro"/>
</dbReference>
<feature type="non-terminal residue" evidence="2">
    <location>
        <position position="1"/>
    </location>
</feature>
<dbReference type="AlphaFoldDB" id="A0A0D0DSC2"/>
<dbReference type="EMBL" id="KN825451">
    <property type="protein sequence ID" value="KIK90936.1"/>
    <property type="molecule type" value="Genomic_DNA"/>
</dbReference>
<dbReference type="InterPro" id="IPR027417">
    <property type="entry name" value="P-loop_NTPase"/>
</dbReference>
<dbReference type="Proteomes" id="UP000054538">
    <property type="component" value="Unassembled WGS sequence"/>
</dbReference>
<keyword evidence="3" id="KW-1185">Reference proteome</keyword>